<evidence type="ECO:0000256" key="3">
    <source>
        <dbReference type="ARBA" id="ARBA00022963"/>
    </source>
</evidence>
<dbReference type="EMBL" id="CAICTM010000227">
    <property type="protein sequence ID" value="CAB9505337.1"/>
    <property type="molecule type" value="Genomic_DNA"/>
</dbReference>
<evidence type="ECO:0000256" key="2">
    <source>
        <dbReference type="ARBA" id="ARBA00022801"/>
    </source>
</evidence>
<accession>A0A9N8DLM9</accession>
<feature type="active site" description="Nucleophile" evidence="5">
    <location>
        <position position="172"/>
    </location>
</feature>
<dbReference type="InterPro" id="IPR002641">
    <property type="entry name" value="PNPLA_dom"/>
</dbReference>
<dbReference type="GO" id="GO:0016042">
    <property type="term" value="P:lipid catabolic process"/>
    <property type="evidence" value="ECO:0007669"/>
    <property type="project" value="UniProtKB-UniRule"/>
</dbReference>
<keyword evidence="9" id="KW-1185">Reference proteome</keyword>
<proteinExistence type="inferred from homology"/>
<dbReference type="InterPro" id="IPR021771">
    <property type="entry name" value="Triacylglycerol_lipase_N"/>
</dbReference>
<evidence type="ECO:0000256" key="1">
    <source>
        <dbReference type="ARBA" id="ARBA00006104"/>
    </source>
</evidence>
<gene>
    <name evidence="8" type="ORF">SEMRO_228_G092540.1</name>
</gene>
<dbReference type="InterPro" id="IPR050301">
    <property type="entry name" value="NTE"/>
</dbReference>
<organism evidence="8 9">
    <name type="scientific">Seminavis robusta</name>
    <dbReference type="NCBI Taxonomy" id="568900"/>
    <lineage>
        <taxon>Eukaryota</taxon>
        <taxon>Sar</taxon>
        <taxon>Stramenopiles</taxon>
        <taxon>Ochrophyta</taxon>
        <taxon>Bacillariophyta</taxon>
        <taxon>Bacillariophyceae</taxon>
        <taxon>Bacillariophycidae</taxon>
        <taxon>Naviculales</taxon>
        <taxon>Naviculaceae</taxon>
        <taxon>Seminavis</taxon>
    </lineage>
</organism>
<evidence type="ECO:0000313" key="8">
    <source>
        <dbReference type="EMBL" id="CAB9505337.1"/>
    </source>
</evidence>
<feature type="short sequence motif" description="GXSXG" evidence="5">
    <location>
        <begin position="170"/>
        <end position="174"/>
    </location>
</feature>
<protein>
    <submittedName>
        <fullName evidence="8">Patatin-like phospholipase domain-containing protein</fullName>
    </submittedName>
</protein>
<dbReference type="PANTHER" id="PTHR14226">
    <property type="entry name" value="NEUROPATHY TARGET ESTERASE/SWISS CHEESE D.MELANOGASTER"/>
    <property type="match status" value="1"/>
</dbReference>
<evidence type="ECO:0000256" key="4">
    <source>
        <dbReference type="ARBA" id="ARBA00023098"/>
    </source>
</evidence>
<dbReference type="AlphaFoldDB" id="A0A9N8DLM9"/>
<keyword evidence="2 5" id="KW-0378">Hydrolase</keyword>
<evidence type="ECO:0000256" key="5">
    <source>
        <dbReference type="PROSITE-ProRule" id="PRU01161"/>
    </source>
</evidence>
<feature type="compositionally biased region" description="Acidic residues" evidence="6">
    <location>
        <begin position="487"/>
        <end position="502"/>
    </location>
</feature>
<dbReference type="PROSITE" id="PS51635">
    <property type="entry name" value="PNPLA"/>
    <property type="match status" value="1"/>
</dbReference>
<dbReference type="Gene3D" id="3.40.1090.10">
    <property type="entry name" value="Cytosolic phospholipase A2 catalytic domain"/>
    <property type="match status" value="1"/>
</dbReference>
<dbReference type="InterPro" id="IPR016035">
    <property type="entry name" value="Acyl_Trfase/lysoPLipase"/>
</dbReference>
<evidence type="ECO:0000259" key="7">
    <source>
        <dbReference type="PROSITE" id="PS51635"/>
    </source>
</evidence>
<comment type="similarity">
    <text evidence="1">Belongs to the PLPL family.</text>
</comment>
<dbReference type="GO" id="GO:0004806">
    <property type="term" value="F:triacylglycerol lipase activity"/>
    <property type="evidence" value="ECO:0007669"/>
    <property type="project" value="InterPro"/>
</dbReference>
<reference evidence="8" key="1">
    <citation type="submission" date="2020-06" db="EMBL/GenBank/DDBJ databases">
        <authorList>
            <consortium name="Plant Systems Biology data submission"/>
        </authorList>
    </citation>
    <scope>NUCLEOTIDE SEQUENCE</scope>
    <source>
        <strain evidence="8">D6</strain>
    </source>
</reference>
<feature type="active site" description="Proton acceptor" evidence="5">
    <location>
        <position position="307"/>
    </location>
</feature>
<dbReference type="Pfam" id="PF11815">
    <property type="entry name" value="DUF3336"/>
    <property type="match status" value="1"/>
</dbReference>
<dbReference type="Pfam" id="PF01734">
    <property type="entry name" value="Patatin"/>
    <property type="match status" value="1"/>
</dbReference>
<dbReference type="PANTHER" id="PTHR14226:SF66">
    <property type="entry name" value="TRIACYLGLYCEROL LIPASE PTL2"/>
    <property type="match status" value="1"/>
</dbReference>
<keyword evidence="3 5" id="KW-0442">Lipid degradation</keyword>
<dbReference type="SUPFAM" id="SSF52151">
    <property type="entry name" value="FabD/lysophospholipase-like"/>
    <property type="match status" value="1"/>
</dbReference>
<dbReference type="Proteomes" id="UP001153069">
    <property type="component" value="Unassembled WGS sequence"/>
</dbReference>
<evidence type="ECO:0000313" key="9">
    <source>
        <dbReference type="Proteomes" id="UP001153069"/>
    </source>
</evidence>
<dbReference type="OrthoDB" id="15478at2759"/>
<feature type="region of interest" description="Disordered" evidence="6">
    <location>
        <begin position="487"/>
        <end position="512"/>
    </location>
</feature>
<comment type="caution">
    <text evidence="5">Lacks conserved residue(s) required for the propagation of feature annotation.</text>
</comment>
<feature type="domain" description="PNPLA" evidence="7">
    <location>
        <begin position="135"/>
        <end position="320"/>
    </location>
</feature>
<sequence>MNLLRAAPSYEEWHKVAESLDGISDHGEQLKIQILDQFDLYYVDQLTRSFECGVQGNDFDAVIRHLIIGLNCRKDYALLEHSDMFVATHTGEPHQIVSNFVEKLAEGLEWVINEVKAGSCDDLQIAMAQQLFEKAEARYGQTAYCFSGGATMAFKNLGIALAMLDNVLSGSSGGSIFACALAVRTDDEIRDEIKVEVMCSRITSLSQTFLERMMILFSHGHVFDPLEWEKSILWFTKGHMTFAEAYEKSGRVFNACVTSTTEKARPILLNHITAPGVTVASAVLCSVCCPGLLPPRPLQVKRHDGTDGSVKQDTPKAALAEMFDCRFFVSGQTNPHVTPFCFESRVLGKWRGGFLLAATEKLLKVAMTLLSHLNLLPWQASSIVLQDYEGCVVPELTFADCYNFCAEPTVPFYSWMMLCGKVAAYPFCNRIRQRARIASLLTTGTEAMQVFDTEEIQEIADRGLDRPSARGSTILCRPEMAPLAEAEDEDDLCLGDSEDEGDNSEHPSLSGSSRCNCKKVLTRRQSVIMSTTPGPGFRRTATADDVMCWSRHSDLPVLKSSVPLMKVTADVHGHVAVDC</sequence>
<name>A0A9N8DLM9_9STRA</name>
<evidence type="ECO:0000256" key="6">
    <source>
        <dbReference type="SAM" id="MobiDB-lite"/>
    </source>
</evidence>
<comment type="caution">
    <text evidence="8">The sequence shown here is derived from an EMBL/GenBank/DDBJ whole genome shotgun (WGS) entry which is preliminary data.</text>
</comment>
<keyword evidence="4 5" id="KW-0443">Lipid metabolism</keyword>